<dbReference type="InterPro" id="IPR050796">
    <property type="entry name" value="SCF_F-box_component"/>
</dbReference>
<dbReference type="InterPro" id="IPR013187">
    <property type="entry name" value="F-box-assoc_dom_typ3"/>
</dbReference>
<dbReference type="PANTHER" id="PTHR31672:SF11">
    <property type="entry name" value="F-BOX PROTEIN CPR1-LIKE ISOFORM X2"/>
    <property type="match status" value="1"/>
</dbReference>
<dbReference type="InterPro" id="IPR036047">
    <property type="entry name" value="F-box-like_dom_sf"/>
</dbReference>
<dbReference type="Gene3D" id="1.20.1280.50">
    <property type="match status" value="1"/>
</dbReference>
<gene>
    <name evidence="2" type="ORF">MIMGU_mgv1a025676mg</name>
</gene>
<dbReference type="EMBL" id="KI630336">
    <property type="protein sequence ID" value="EYU41286.1"/>
    <property type="molecule type" value="Genomic_DNA"/>
</dbReference>
<evidence type="ECO:0000313" key="2">
    <source>
        <dbReference type="EMBL" id="EYU41286.1"/>
    </source>
</evidence>
<dbReference type="InterPro" id="IPR001810">
    <property type="entry name" value="F-box_dom"/>
</dbReference>
<protein>
    <recommendedName>
        <fullName evidence="1">F-box domain-containing protein</fullName>
    </recommendedName>
</protein>
<accession>A0A022RMV1</accession>
<dbReference type="Proteomes" id="UP000030748">
    <property type="component" value="Unassembled WGS sequence"/>
</dbReference>
<feature type="non-terminal residue" evidence="2">
    <location>
        <position position="300"/>
    </location>
</feature>
<feature type="domain" description="F-box" evidence="1">
    <location>
        <begin position="11"/>
        <end position="59"/>
    </location>
</feature>
<dbReference type="AlphaFoldDB" id="A0A022RMV1"/>
<reference evidence="2 3" key="1">
    <citation type="journal article" date="2013" name="Proc. Natl. Acad. Sci. U.S.A.">
        <title>Fine-scale variation in meiotic recombination in Mimulus inferred from population shotgun sequencing.</title>
        <authorList>
            <person name="Hellsten U."/>
            <person name="Wright K.M."/>
            <person name="Jenkins J."/>
            <person name="Shu S."/>
            <person name="Yuan Y."/>
            <person name="Wessler S.R."/>
            <person name="Schmutz J."/>
            <person name="Willis J.H."/>
            <person name="Rokhsar D.S."/>
        </authorList>
    </citation>
    <scope>NUCLEOTIDE SEQUENCE [LARGE SCALE GENOMIC DNA]</scope>
    <source>
        <strain evidence="3">cv. DUN x IM62</strain>
    </source>
</reference>
<evidence type="ECO:0000259" key="1">
    <source>
        <dbReference type="PROSITE" id="PS50181"/>
    </source>
</evidence>
<evidence type="ECO:0000313" key="3">
    <source>
        <dbReference type="Proteomes" id="UP000030748"/>
    </source>
</evidence>
<proteinExistence type="predicted"/>
<dbReference type="SUPFAM" id="SSF81383">
    <property type="entry name" value="F-box domain"/>
    <property type="match status" value="1"/>
</dbReference>
<dbReference type="Pfam" id="PF08268">
    <property type="entry name" value="FBA_3"/>
    <property type="match status" value="1"/>
</dbReference>
<dbReference type="SMART" id="SM00256">
    <property type="entry name" value="FBOX"/>
    <property type="match status" value="1"/>
</dbReference>
<dbReference type="PANTHER" id="PTHR31672">
    <property type="entry name" value="BNACNNG10540D PROTEIN"/>
    <property type="match status" value="1"/>
</dbReference>
<sequence>MFWGSKRKKTSTNIGSLPEDLVFEILLRLPAEDIYKTAILVCKKWHNAIHSCNFVHKHLQHSAPVLLAQLIDHGDDRDYGFHQLNIKRFLPMGRGSVEESEFSYDTMGRVLGSCNGLILECLETEDRYNLSIVNPVRFESFDLPSISPEFDIAYDPMIAYAEASNKYKVVVMGFWKFEPTGIESCVMLTVGVDKSWRRVDTKHLDIDRCLSTQRFIHWTRSEGTCIANLNVETEIVTETRIPQGYEKRFKYYLSMGSCLTLLVECVEFSWEVLKMKPETGEWTRMLKIDLEPLKGKFVNL</sequence>
<name>A0A022RMV1_ERYGU</name>
<dbReference type="PROSITE" id="PS50181">
    <property type="entry name" value="FBOX"/>
    <property type="match status" value="1"/>
</dbReference>
<dbReference type="Pfam" id="PF00646">
    <property type="entry name" value="F-box"/>
    <property type="match status" value="1"/>
</dbReference>
<organism evidence="2 3">
    <name type="scientific">Erythranthe guttata</name>
    <name type="common">Yellow monkey flower</name>
    <name type="synonym">Mimulus guttatus</name>
    <dbReference type="NCBI Taxonomy" id="4155"/>
    <lineage>
        <taxon>Eukaryota</taxon>
        <taxon>Viridiplantae</taxon>
        <taxon>Streptophyta</taxon>
        <taxon>Embryophyta</taxon>
        <taxon>Tracheophyta</taxon>
        <taxon>Spermatophyta</taxon>
        <taxon>Magnoliopsida</taxon>
        <taxon>eudicotyledons</taxon>
        <taxon>Gunneridae</taxon>
        <taxon>Pentapetalae</taxon>
        <taxon>asterids</taxon>
        <taxon>lamiids</taxon>
        <taxon>Lamiales</taxon>
        <taxon>Phrymaceae</taxon>
        <taxon>Erythranthe</taxon>
    </lineage>
</organism>
<keyword evidence="3" id="KW-1185">Reference proteome</keyword>